<accession>A0ACB8UE37</accession>
<name>A0ACB8UE37_9APHY</name>
<reference evidence="1" key="1">
    <citation type="journal article" date="2021" name="Environ. Microbiol.">
        <title>Gene family expansions and transcriptome signatures uncover fungal adaptations to wood decay.</title>
        <authorList>
            <person name="Hage H."/>
            <person name="Miyauchi S."/>
            <person name="Viragh M."/>
            <person name="Drula E."/>
            <person name="Min B."/>
            <person name="Chaduli D."/>
            <person name="Navarro D."/>
            <person name="Favel A."/>
            <person name="Norest M."/>
            <person name="Lesage-Meessen L."/>
            <person name="Balint B."/>
            <person name="Merenyi Z."/>
            <person name="de Eugenio L."/>
            <person name="Morin E."/>
            <person name="Martinez A.T."/>
            <person name="Baldrian P."/>
            <person name="Stursova M."/>
            <person name="Martinez M.J."/>
            <person name="Novotny C."/>
            <person name="Magnuson J.K."/>
            <person name="Spatafora J.W."/>
            <person name="Maurice S."/>
            <person name="Pangilinan J."/>
            <person name="Andreopoulos W."/>
            <person name="LaButti K."/>
            <person name="Hundley H."/>
            <person name="Na H."/>
            <person name="Kuo A."/>
            <person name="Barry K."/>
            <person name="Lipzen A."/>
            <person name="Henrissat B."/>
            <person name="Riley R."/>
            <person name="Ahrendt S."/>
            <person name="Nagy L.G."/>
            <person name="Grigoriev I.V."/>
            <person name="Martin F."/>
            <person name="Rosso M.N."/>
        </authorList>
    </citation>
    <scope>NUCLEOTIDE SEQUENCE</scope>
    <source>
        <strain evidence="1">CBS 384.51</strain>
    </source>
</reference>
<dbReference type="Proteomes" id="UP001055072">
    <property type="component" value="Unassembled WGS sequence"/>
</dbReference>
<protein>
    <submittedName>
        <fullName evidence="1">Uncharacterized protein</fullName>
    </submittedName>
</protein>
<evidence type="ECO:0000313" key="1">
    <source>
        <dbReference type="EMBL" id="KAI0092511.1"/>
    </source>
</evidence>
<sequence>MTNQLIMAETSQEQYTSGSAATTTWNTLAPSSVSDFDDIPDFIDPAPRKSISSKSMVTPSITSPSGDHPKSLFQHSSKSLSPTQPTFDGVWIPSGSHKKQTIRHSSVQLEELPPITGKPATSLAEALNHSHSHNHNTNPSLTTISFHIPSTPSFQSPSIAVAPVNSSEDVPAASNSHPFKKLRSLPTRLGLTSDEITDQALHTQALLTHYRPSVLSYAPRIMHKQELMLKRHAGHLLAADQGLDGKQSKGKESVQLWRGSISPQFCEAGMFKNYLDEVFGPGDMLRGVGKQPMAQVASETDNSSDVEIVDDAHEDSTDGEAAKMEVMRRRRQIE</sequence>
<proteinExistence type="predicted"/>
<dbReference type="EMBL" id="MU274903">
    <property type="protein sequence ID" value="KAI0092511.1"/>
    <property type="molecule type" value="Genomic_DNA"/>
</dbReference>
<comment type="caution">
    <text evidence="1">The sequence shown here is derived from an EMBL/GenBank/DDBJ whole genome shotgun (WGS) entry which is preliminary data.</text>
</comment>
<keyword evidence="2" id="KW-1185">Reference proteome</keyword>
<evidence type="ECO:0000313" key="2">
    <source>
        <dbReference type="Proteomes" id="UP001055072"/>
    </source>
</evidence>
<gene>
    <name evidence="1" type="ORF">BDY19DRAFT_1045759</name>
</gene>
<organism evidence="1 2">
    <name type="scientific">Irpex rosettiformis</name>
    <dbReference type="NCBI Taxonomy" id="378272"/>
    <lineage>
        <taxon>Eukaryota</taxon>
        <taxon>Fungi</taxon>
        <taxon>Dikarya</taxon>
        <taxon>Basidiomycota</taxon>
        <taxon>Agaricomycotina</taxon>
        <taxon>Agaricomycetes</taxon>
        <taxon>Polyporales</taxon>
        <taxon>Irpicaceae</taxon>
        <taxon>Irpex</taxon>
    </lineage>
</organism>